<dbReference type="AlphaFoldDB" id="A0A553WGX5"/>
<evidence type="ECO:0000313" key="3">
    <source>
        <dbReference type="EMBL" id="TSB03943.1"/>
    </source>
</evidence>
<comment type="caution">
    <text evidence="3">The sequence shown here is derived from an EMBL/GenBank/DDBJ whole genome shotgun (WGS) entry which is preliminary data.</text>
</comment>
<name>A0A553WGX5_9SPHN</name>
<feature type="domain" description="DUF2846" evidence="2">
    <location>
        <begin position="45"/>
        <end position="123"/>
    </location>
</feature>
<feature type="chain" id="PRO_5021966962" evidence="1">
    <location>
        <begin position="28"/>
        <end position="165"/>
    </location>
</feature>
<evidence type="ECO:0000313" key="4">
    <source>
        <dbReference type="Proteomes" id="UP000320160"/>
    </source>
</evidence>
<protein>
    <submittedName>
        <fullName evidence="3">DUF2846 domain-containing protein</fullName>
    </submittedName>
</protein>
<evidence type="ECO:0000256" key="1">
    <source>
        <dbReference type="SAM" id="SignalP"/>
    </source>
</evidence>
<keyword evidence="4" id="KW-1185">Reference proteome</keyword>
<reference evidence="3 4" key="1">
    <citation type="submission" date="2019-07" db="EMBL/GenBank/DDBJ databases">
        <authorList>
            <person name="Park M."/>
        </authorList>
    </citation>
    <scope>NUCLEOTIDE SEQUENCE [LARGE SCALE GENOMIC DNA]</scope>
    <source>
        <strain evidence="3 4">KCTC32445</strain>
    </source>
</reference>
<keyword evidence="1" id="KW-0732">Signal</keyword>
<evidence type="ECO:0000259" key="2">
    <source>
        <dbReference type="Pfam" id="PF11008"/>
    </source>
</evidence>
<dbReference type="InterPro" id="IPR022548">
    <property type="entry name" value="DUF2846"/>
</dbReference>
<dbReference type="OrthoDB" id="7428674at2"/>
<dbReference type="RefSeq" id="WP_143774812.1">
    <property type="nucleotide sequence ID" value="NZ_OZ260107.1"/>
</dbReference>
<dbReference type="Pfam" id="PF11008">
    <property type="entry name" value="DUF2846"/>
    <property type="match status" value="1"/>
</dbReference>
<organism evidence="3 4">
    <name type="scientific">Sphingorhabdus contaminans</name>
    <dbReference type="NCBI Taxonomy" id="1343899"/>
    <lineage>
        <taxon>Bacteria</taxon>
        <taxon>Pseudomonadati</taxon>
        <taxon>Pseudomonadota</taxon>
        <taxon>Alphaproteobacteria</taxon>
        <taxon>Sphingomonadales</taxon>
        <taxon>Sphingomonadaceae</taxon>
        <taxon>Sphingorhabdus</taxon>
    </lineage>
</organism>
<dbReference type="EMBL" id="VKKU01000001">
    <property type="protein sequence ID" value="TSB03943.1"/>
    <property type="molecule type" value="Genomic_DNA"/>
</dbReference>
<gene>
    <name evidence="3" type="ORF">FOM92_00390</name>
</gene>
<dbReference type="Proteomes" id="UP000320160">
    <property type="component" value="Unassembled WGS sequence"/>
</dbReference>
<sequence length="165" mass="17268">MTKNKITLLATLAIALAVGPVTAPAIAKDKAAAAKTAVVVDAPPAGKGQVVFFRPGSMMGMALGCNVRENGALIGGLGNGKYFIQAFEPGKHVFTTHSETTDTLNMEIESGETYYVKCGIGMGVVAGRPNIAPSDKATFDEKSAKLKLKTVDQLEKERAKDAAKK</sequence>
<accession>A0A553WGX5</accession>
<feature type="signal peptide" evidence="1">
    <location>
        <begin position="1"/>
        <end position="27"/>
    </location>
</feature>
<proteinExistence type="predicted"/>